<keyword evidence="4" id="KW-1185">Reference proteome</keyword>
<feature type="domain" description="DUF4706" evidence="2">
    <location>
        <begin position="12"/>
        <end position="124"/>
    </location>
</feature>
<dbReference type="OMA" id="VIHADPK"/>
<comment type="caution">
    <text evidence="3">The sequence shown here is derived from an EMBL/GenBank/DDBJ whole genome shotgun (WGS) entry which is preliminary data.</text>
</comment>
<dbReference type="Pfam" id="PF15797">
    <property type="entry name" value="DUF4706"/>
    <property type="match status" value="1"/>
</dbReference>
<accession>A0A9D4SPI0</accession>
<sequence length="438" mass="47315">MASSKVREQVESYFRDLNYASSRIVEDMSIIRNAHGEDWDRISENKKTEIAWDSLVGPDIREKYNYYPKQYAEVEVFPVIGLNTGDRMVSDEDAANARTTKAGCWRDEHSAPFSWETQSQLNMRIFDAVDEVDRKDDADDSVTNAAMNKQQTCVSPASEQAADAPSPVKSKDPANTATEISKVVNGVGAAKTSTFKPCLVSSSASEPNVGRVAAGSKADTSSNTLDTSALKHVKFSNGVESRVPPAAQSRPESRVVVGGSLPRVIHADPKVQAGGSTVEYKAQELRPPPPSRSQESVCSIASRGSSNPPTPVERKGRRRAPTPPKAPPPDPPRPKTAPPKPPAVLATHSQKPPEAPRKHPSVKPPAPPIPTVKSPTREAAPKPIEKEAPPEATPVRPPRLPSPPKDDPKDSEVAPKEPVAVRSPEGIPKTGFDFLDNW</sequence>
<dbReference type="OrthoDB" id="6504451at2759"/>
<feature type="region of interest" description="Disordered" evidence="1">
    <location>
        <begin position="200"/>
        <end position="225"/>
    </location>
</feature>
<dbReference type="EMBL" id="JABSTV010001254">
    <property type="protein sequence ID" value="KAH7938857.1"/>
    <property type="molecule type" value="Genomic_DNA"/>
</dbReference>
<proteinExistence type="predicted"/>
<evidence type="ECO:0000259" key="2">
    <source>
        <dbReference type="Pfam" id="PF15797"/>
    </source>
</evidence>
<dbReference type="InterPro" id="IPR031600">
    <property type="entry name" value="DUF4706"/>
</dbReference>
<gene>
    <name evidence="3" type="ORF">HPB52_001479</name>
</gene>
<reference evidence="3" key="1">
    <citation type="journal article" date="2020" name="Cell">
        <title>Large-Scale Comparative Analyses of Tick Genomes Elucidate Their Genetic Diversity and Vector Capacities.</title>
        <authorList>
            <consortium name="Tick Genome and Microbiome Consortium (TIGMIC)"/>
            <person name="Jia N."/>
            <person name="Wang J."/>
            <person name="Shi W."/>
            <person name="Du L."/>
            <person name="Sun Y."/>
            <person name="Zhan W."/>
            <person name="Jiang J.F."/>
            <person name="Wang Q."/>
            <person name="Zhang B."/>
            <person name="Ji P."/>
            <person name="Bell-Sakyi L."/>
            <person name="Cui X.M."/>
            <person name="Yuan T.T."/>
            <person name="Jiang B.G."/>
            <person name="Yang W.F."/>
            <person name="Lam T.T."/>
            <person name="Chang Q.C."/>
            <person name="Ding S.J."/>
            <person name="Wang X.J."/>
            <person name="Zhu J.G."/>
            <person name="Ruan X.D."/>
            <person name="Zhao L."/>
            <person name="Wei J.T."/>
            <person name="Ye R.Z."/>
            <person name="Que T.C."/>
            <person name="Du C.H."/>
            <person name="Zhou Y.H."/>
            <person name="Cheng J.X."/>
            <person name="Dai P.F."/>
            <person name="Guo W.B."/>
            <person name="Han X.H."/>
            <person name="Huang E.J."/>
            <person name="Li L.F."/>
            <person name="Wei W."/>
            <person name="Gao Y.C."/>
            <person name="Liu J.Z."/>
            <person name="Shao H.Z."/>
            <person name="Wang X."/>
            <person name="Wang C.C."/>
            <person name="Yang T.C."/>
            <person name="Huo Q.B."/>
            <person name="Li W."/>
            <person name="Chen H.Y."/>
            <person name="Chen S.E."/>
            <person name="Zhou L.G."/>
            <person name="Ni X.B."/>
            <person name="Tian J.H."/>
            <person name="Sheng Y."/>
            <person name="Liu T."/>
            <person name="Pan Y.S."/>
            <person name="Xia L.Y."/>
            <person name="Li J."/>
            <person name="Zhao F."/>
            <person name="Cao W.C."/>
        </authorList>
    </citation>
    <scope>NUCLEOTIDE SEQUENCE</scope>
    <source>
        <strain evidence="3">Rsan-2018</strain>
    </source>
</reference>
<name>A0A9D4SPI0_RHISA</name>
<dbReference type="PANTHER" id="PTHR34394:SF1">
    <property type="entry name" value="SIMILAR TO RIKEN CDNA 2310022B05"/>
    <property type="match status" value="1"/>
</dbReference>
<dbReference type="PANTHER" id="PTHR34394">
    <property type="entry name" value="SIMILAR TO RIKEN CDNA 2310022B05"/>
    <property type="match status" value="1"/>
</dbReference>
<evidence type="ECO:0000256" key="1">
    <source>
        <dbReference type="SAM" id="MobiDB-lite"/>
    </source>
</evidence>
<organism evidence="3 4">
    <name type="scientific">Rhipicephalus sanguineus</name>
    <name type="common">Brown dog tick</name>
    <name type="synonym">Ixodes sanguineus</name>
    <dbReference type="NCBI Taxonomy" id="34632"/>
    <lineage>
        <taxon>Eukaryota</taxon>
        <taxon>Metazoa</taxon>
        <taxon>Ecdysozoa</taxon>
        <taxon>Arthropoda</taxon>
        <taxon>Chelicerata</taxon>
        <taxon>Arachnida</taxon>
        <taxon>Acari</taxon>
        <taxon>Parasitiformes</taxon>
        <taxon>Ixodida</taxon>
        <taxon>Ixodoidea</taxon>
        <taxon>Ixodidae</taxon>
        <taxon>Rhipicephalinae</taxon>
        <taxon>Rhipicephalus</taxon>
        <taxon>Rhipicephalus</taxon>
    </lineage>
</organism>
<evidence type="ECO:0000313" key="4">
    <source>
        <dbReference type="Proteomes" id="UP000821837"/>
    </source>
</evidence>
<feature type="region of interest" description="Disordered" evidence="1">
    <location>
        <begin position="240"/>
        <end position="438"/>
    </location>
</feature>
<protein>
    <recommendedName>
        <fullName evidence="2">DUF4706 domain-containing protein</fullName>
    </recommendedName>
</protein>
<feature type="compositionally biased region" description="Pro residues" evidence="1">
    <location>
        <begin position="391"/>
        <end position="403"/>
    </location>
</feature>
<feature type="compositionally biased region" description="Pro residues" evidence="1">
    <location>
        <begin position="321"/>
        <end position="342"/>
    </location>
</feature>
<feature type="compositionally biased region" description="Basic and acidic residues" evidence="1">
    <location>
        <begin position="404"/>
        <end position="415"/>
    </location>
</feature>
<feature type="compositionally biased region" description="Polar residues" evidence="1">
    <location>
        <begin position="292"/>
        <end position="307"/>
    </location>
</feature>
<dbReference type="Proteomes" id="UP000821837">
    <property type="component" value="Chromosome 8"/>
</dbReference>
<feature type="compositionally biased region" description="Basic and acidic residues" evidence="1">
    <location>
        <begin position="375"/>
        <end position="389"/>
    </location>
</feature>
<dbReference type="AlphaFoldDB" id="A0A9D4SPI0"/>
<evidence type="ECO:0000313" key="3">
    <source>
        <dbReference type="EMBL" id="KAH7938857.1"/>
    </source>
</evidence>
<dbReference type="VEuPathDB" id="VectorBase:RSAN_048691"/>
<feature type="region of interest" description="Disordered" evidence="1">
    <location>
        <begin position="150"/>
        <end position="175"/>
    </location>
</feature>
<reference evidence="3" key="2">
    <citation type="submission" date="2021-09" db="EMBL/GenBank/DDBJ databases">
        <authorList>
            <person name="Jia N."/>
            <person name="Wang J."/>
            <person name="Shi W."/>
            <person name="Du L."/>
            <person name="Sun Y."/>
            <person name="Zhan W."/>
            <person name="Jiang J."/>
            <person name="Wang Q."/>
            <person name="Zhang B."/>
            <person name="Ji P."/>
            <person name="Sakyi L.B."/>
            <person name="Cui X."/>
            <person name="Yuan T."/>
            <person name="Jiang B."/>
            <person name="Yang W."/>
            <person name="Lam T.T.-Y."/>
            <person name="Chang Q."/>
            <person name="Ding S."/>
            <person name="Wang X."/>
            <person name="Zhu J."/>
            <person name="Ruan X."/>
            <person name="Zhao L."/>
            <person name="Wei J."/>
            <person name="Que T."/>
            <person name="Du C."/>
            <person name="Cheng J."/>
            <person name="Dai P."/>
            <person name="Han X."/>
            <person name="Huang E."/>
            <person name="Gao Y."/>
            <person name="Liu J."/>
            <person name="Shao H."/>
            <person name="Ye R."/>
            <person name="Li L."/>
            <person name="Wei W."/>
            <person name="Wang X."/>
            <person name="Wang C."/>
            <person name="Huo Q."/>
            <person name="Li W."/>
            <person name="Guo W."/>
            <person name="Chen H."/>
            <person name="Chen S."/>
            <person name="Zhou L."/>
            <person name="Zhou L."/>
            <person name="Ni X."/>
            <person name="Tian J."/>
            <person name="Zhou Y."/>
            <person name="Sheng Y."/>
            <person name="Liu T."/>
            <person name="Pan Y."/>
            <person name="Xia L."/>
            <person name="Li J."/>
            <person name="Zhao F."/>
            <person name="Cao W."/>
        </authorList>
    </citation>
    <scope>NUCLEOTIDE SEQUENCE</scope>
    <source>
        <strain evidence="3">Rsan-2018</strain>
        <tissue evidence="3">Larvae</tissue>
    </source>
</reference>